<gene>
    <name evidence="2" type="ordered locus">PAM_330</name>
    <name evidence="3" type="ordered locus">PAM_370</name>
</gene>
<organism evidence="3 4">
    <name type="scientific">Onion yellows phytoplasma (strain OY-M)</name>
    <dbReference type="NCBI Taxonomy" id="262768"/>
    <lineage>
        <taxon>Bacteria</taxon>
        <taxon>Bacillati</taxon>
        <taxon>Mycoplasmatota</taxon>
        <taxon>Mollicutes</taxon>
        <taxon>Acholeplasmatales</taxon>
        <taxon>Acholeplasmataceae</taxon>
        <taxon>Candidatus Phytoplasma</taxon>
        <taxon>16SrI (Aster yellows group)</taxon>
    </lineage>
</organism>
<evidence type="ECO:0000259" key="1">
    <source>
        <dbReference type="Pfam" id="PF12113"/>
    </source>
</evidence>
<reference evidence="3 4" key="1">
    <citation type="journal article" date="2004" name="Nat. Genet.">
        <title>Reductive evolution suggested from the complete genome sequence of a plant-pathogenic phytoplasma.</title>
        <authorList>
            <person name="Oshima K."/>
            <person name="Kakizawa S."/>
            <person name="Nishigawa H."/>
            <person name="Jung H.-Y."/>
            <person name="Wei W."/>
            <person name="Suzuki S."/>
            <person name="Arashida R."/>
            <person name="Nakata D."/>
            <person name="Miyata S."/>
            <person name="Ugaki M."/>
            <person name="Namba S."/>
        </authorList>
    </citation>
    <scope>NUCLEOTIDE SEQUENCE [LARGE SCALE GENOMIC DNA]</scope>
    <source>
        <strain evidence="3">Onion yellows</strain>
        <strain evidence="4">OY-M</strain>
    </source>
</reference>
<dbReference type="AlphaFoldDB" id="Q6YQK3"/>
<keyword evidence="4" id="KW-1185">Reference proteome</keyword>
<proteinExistence type="predicted"/>
<evidence type="ECO:0000313" key="4">
    <source>
        <dbReference type="Proteomes" id="UP000002523"/>
    </source>
</evidence>
<dbReference type="KEGG" id="poy:PAM_330"/>
<dbReference type="EMBL" id="AP006628">
    <property type="protein sequence ID" value="BAD04455.1"/>
    <property type="molecule type" value="Genomic_DNA"/>
</dbReference>
<dbReference type="GO" id="GO:0005524">
    <property type="term" value="F:ATP binding"/>
    <property type="evidence" value="ECO:0007669"/>
    <property type="project" value="InterPro"/>
</dbReference>
<dbReference type="HOGENOM" id="CLU_1065265_0_0_14"/>
<dbReference type="InterPro" id="IPR021970">
    <property type="entry name" value="SVM_signal"/>
</dbReference>
<dbReference type="BioCyc" id="OYEL262768:G1G26-392-MONOMER"/>
<accession>Q6YQK3</accession>
<dbReference type="KEGG" id="poy:PAM_370"/>
<dbReference type="eggNOG" id="COG0465">
    <property type="taxonomic scope" value="Bacteria"/>
</dbReference>
<dbReference type="Pfam" id="PF12113">
    <property type="entry name" value="SVM_signal"/>
    <property type="match status" value="1"/>
</dbReference>
<feature type="domain" description="Sequence-variable mosaic (SVM) signal sequence" evidence="1">
    <location>
        <begin position="1"/>
        <end position="34"/>
    </location>
</feature>
<dbReference type="GO" id="GO:0004222">
    <property type="term" value="F:metalloendopeptidase activity"/>
    <property type="evidence" value="ECO:0007669"/>
    <property type="project" value="InterPro"/>
</dbReference>
<dbReference type="GO" id="GO:0004176">
    <property type="term" value="F:ATP-dependent peptidase activity"/>
    <property type="evidence" value="ECO:0007669"/>
    <property type="project" value="InterPro"/>
</dbReference>
<dbReference type="Gene3D" id="1.20.58.760">
    <property type="entry name" value="Peptidase M41"/>
    <property type="match status" value="1"/>
</dbReference>
<dbReference type="InterPro" id="IPR037219">
    <property type="entry name" value="Peptidase_M41-like"/>
</dbReference>
<dbReference type="GO" id="GO:0006508">
    <property type="term" value="P:proteolysis"/>
    <property type="evidence" value="ECO:0007669"/>
    <property type="project" value="InterPro"/>
</dbReference>
<dbReference type="SUPFAM" id="SSF140990">
    <property type="entry name" value="FtsH protease domain-like"/>
    <property type="match status" value="1"/>
</dbReference>
<dbReference type="BioCyc" id="OYEL262768:G1G26-440-MONOMER"/>
<protein>
    <recommendedName>
        <fullName evidence="1">Sequence-variable mosaic (SVM) signal sequence domain-containing protein</fullName>
    </recommendedName>
</protein>
<dbReference type="EMBL" id="AP006628">
    <property type="protein sequence ID" value="BAD04415.1"/>
    <property type="molecule type" value="Genomic_DNA"/>
</dbReference>
<evidence type="ECO:0000313" key="3">
    <source>
        <dbReference type="EMBL" id="BAD04455.1"/>
    </source>
</evidence>
<name>Q6YQK3_ONYPE</name>
<sequence>MVKLKKHLLSFNIILFISLGLFLIINNVHQVMAMEGLFHEEIQEITDTEIEENEEITNNISKTNIMTKEKFVSLHEIGHAVVAFELNQRSKEYPGLIKLKRIELKHDDEKIDGSTDFSFDRDNLFGHLFALSVYYGGLEAEKTITTTIEEIKNRGQHDEQDIEKTAQYITERGWFLGDLYLSTDSLEIRKDKIKNIAQTKTQEIIQQYKEFLSPLADELLQREIIGIEEFKRLIKELIIQKKPSQKPEQLETNEQSNYNHKKSKCECVIL</sequence>
<dbReference type="Proteomes" id="UP000002523">
    <property type="component" value="Chromosome"/>
</dbReference>
<evidence type="ECO:0000313" key="2">
    <source>
        <dbReference type="EMBL" id="BAD04415.1"/>
    </source>
</evidence>